<proteinExistence type="predicted"/>
<dbReference type="CDD" id="cd01948">
    <property type="entry name" value="EAL"/>
    <property type="match status" value="1"/>
</dbReference>
<feature type="domain" description="EAL" evidence="2">
    <location>
        <begin position="25"/>
        <end position="274"/>
    </location>
</feature>
<dbReference type="PANTHER" id="PTHR33121:SF79">
    <property type="entry name" value="CYCLIC DI-GMP PHOSPHODIESTERASE PDED-RELATED"/>
    <property type="match status" value="1"/>
</dbReference>
<sequence>MGHMRGKPVEAGFGSPLEAAIAERDRGTLGMVRTALTRGDVVLAYQPVLRAGSGGVAFYEGLIRILDETGRVIPAREFIGAVEDQELGRRIDCVALRLGLQALHAHPGLRLSVNMSARSVGYPEWMQILRRTIRHRPETVRRLILEITETSAMMMPELVTVFMAEMRDKGILFALDDFGAGQTSFRHLRHFSFDIVKIDGAFTRNVDADADNQVLYEALVGLARHFDMVTVAEAVETEAEARWLSAAGVGCLQGFHFGAPIFDPPWAKRQTEGQAAGRRRGPAGGGRAQGSGQGPA</sequence>
<dbReference type="Pfam" id="PF00563">
    <property type="entry name" value="EAL"/>
    <property type="match status" value="1"/>
</dbReference>
<keyword evidence="4" id="KW-1185">Reference proteome</keyword>
<dbReference type="GO" id="GO:0071111">
    <property type="term" value="F:cyclic-guanylate-specific phosphodiesterase activity"/>
    <property type="evidence" value="ECO:0007669"/>
    <property type="project" value="InterPro"/>
</dbReference>
<evidence type="ECO:0000313" key="4">
    <source>
        <dbReference type="Proteomes" id="UP001337723"/>
    </source>
</evidence>
<feature type="region of interest" description="Disordered" evidence="1">
    <location>
        <begin position="265"/>
        <end position="296"/>
    </location>
</feature>
<dbReference type="SUPFAM" id="SSF141868">
    <property type="entry name" value="EAL domain-like"/>
    <property type="match status" value="1"/>
</dbReference>
<name>A0AA48H8P9_9RHOB</name>
<dbReference type="SMART" id="SM00052">
    <property type="entry name" value="EAL"/>
    <property type="match status" value="1"/>
</dbReference>
<organism evidence="3 4">
    <name type="scientific">Roseicyclus marinus</name>
    <dbReference type="NCBI Taxonomy" id="2161673"/>
    <lineage>
        <taxon>Bacteria</taxon>
        <taxon>Pseudomonadati</taxon>
        <taxon>Pseudomonadota</taxon>
        <taxon>Alphaproteobacteria</taxon>
        <taxon>Rhodobacterales</taxon>
        <taxon>Roseobacteraceae</taxon>
        <taxon>Roseicyclus</taxon>
    </lineage>
</organism>
<evidence type="ECO:0000259" key="2">
    <source>
        <dbReference type="PROSITE" id="PS50883"/>
    </source>
</evidence>
<evidence type="ECO:0000256" key="1">
    <source>
        <dbReference type="SAM" id="MobiDB-lite"/>
    </source>
</evidence>
<evidence type="ECO:0000313" key="3">
    <source>
        <dbReference type="EMBL" id="BDW86840.1"/>
    </source>
</evidence>
<reference evidence="3 4" key="1">
    <citation type="submission" date="2023-01" db="EMBL/GenBank/DDBJ databases">
        <title>Complete genome sequence of Roseicyclus marinus strain Dej080120_10.</title>
        <authorList>
            <person name="Ueki S."/>
            <person name="Maruyama F."/>
        </authorList>
    </citation>
    <scope>NUCLEOTIDE SEQUENCE [LARGE SCALE GENOMIC DNA]</scope>
    <source>
        <strain evidence="3 4">Dej080120_10</strain>
    </source>
</reference>
<gene>
    <name evidence="3" type="ORF">MACH21_30170</name>
</gene>
<dbReference type="EMBL" id="AP027266">
    <property type="protein sequence ID" value="BDW86840.1"/>
    <property type="molecule type" value="Genomic_DNA"/>
</dbReference>
<dbReference type="InterPro" id="IPR050706">
    <property type="entry name" value="Cyclic-di-GMP_PDE-like"/>
</dbReference>
<dbReference type="PROSITE" id="PS50883">
    <property type="entry name" value="EAL"/>
    <property type="match status" value="1"/>
</dbReference>
<dbReference type="RefSeq" id="WP_338272890.1">
    <property type="nucleotide sequence ID" value="NZ_AP027266.1"/>
</dbReference>
<dbReference type="KEGG" id="rmai:MACH21_30170"/>
<dbReference type="InterPro" id="IPR001633">
    <property type="entry name" value="EAL_dom"/>
</dbReference>
<dbReference type="Gene3D" id="3.20.20.450">
    <property type="entry name" value="EAL domain"/>
    <property type="match status" value="1"/>
</dbReference>
<dbReference type="AlphaFoldDB" id="A0AA48H8P9"/>
<feature type="compositionally biased region" description="Gly residues" evidence="1">
    <location>
        <begin position="282"/>
        <end position="296"/>
    </location>
</feature>
<dbReference type="InterPro" id="IPR035919">
    <property type="entry name" value="EAL_sf"/>
</dbReference>
<accession>A0AA48H8P9</accession>
<dbReference type="Proteomes" id="UP001337723">
    <property type="component" value="Chromosome"/>
</dbReference>
<protein>
    <submittedName>
        <fullName evidence="3">Diguanylate phosphodiesterase</fullName>
    </submittedName>
</protein>
<dbReference type="PANTHER" id="PTHR33121">
    <property type="entry name" value="CYCLIC DI-GMP PHOSPHODIESTERASE PDEF"/>
    <property type="match status" value="1"/>
</dbReference>